<keyword evidence="1" id="KW-0614">Plasmid</keyword>
<gene>
    <name evidence="1" type="ORF">DVS28_b0019</name>
</gene>
<keyword evidence="2" id="KW-1185">Reference proteome</keyword>
<name>A0A346Y5P2_9ACTN</name>
<dbReference type="EMBL" id="CP031166">
    <property type="protein sequence ID" value="AXV09789.1"/>
    <property type="molecule type" value="Genomic_DNA"/>
</dbReference>
<evidence type="ECO:0000313" key="1">
    <source>
        <dbReference type="EMBL" id="AXV09789.1"/>
    </source>
</evidence>
<dbReference type="AlphaFoldDB" id="A0A346Y5P2"/>
<geneLocation type="plasmid" evidence="2">
    <name>pedy32-46i</name>
</geneLocation>
<accession>A0A346Y5P2</accession>
<organism evidence="1 2">
    <name type="scientific">Euzebya pacifica</name>
    <dbReference type="NCBI Taxonomy" id="1608957"/>
    <lineage>
        <taxon>Bacteria</taxon>
        <taxon>Bacillati</taxon>
        <taxon>Actinomycetota</taxon>
        <taxon>Nitriliruptoria</taxon>
        <taxon>Euzebyales</taxon>
    </lineage>
</organism>
<protein>
    <submittedName>
        <fullName evidence="1">Uncharacterized protein</fullName>
    </submittedName>
</protein>
<reference evidence="1 2" key="1">
    <citation type="submission" date="2018-09" db="EMBL/GenBank/DDBJ databases">
        <title>Complete genome sequence of Euzebya sp. DY32-46 isolated from seawater of Pacific Ocean.</title>
        <authorList>
            <person name="Xu L."/>
            <person name="Wu Y.-H."/>
            <person name="Xu X.-W."/>
        </authorList>
    </citation>
    <scope>NUCLEOTIDE SEQUENCE [LARGE SCALE GENOMIC DNA]</scope>
    <source>
        <strain evidence="1 2">DY32-46</strain>
        <plasmid evidence="2">pedy32-46i</plasmid>
    </source>
</reference>
<evidence type="ECO:0000313" key="2">
    <source>
        <dbReference type="Proteomes" id="UP000264006"/>
    </source>
</evidence>
<dbReference type="KEGG" id="euz:DVS28_b0019"/>
<sequence>MDRLAELVAEYRDGRRRAGWLAEVGRLLDRLPGPFARARADAMDRVAGDVRAGRLPRTADLDAMLDGRSDATARAADSEVYRTVEDDDPDVPAAQETAPASPVPVEVVRFHDEFTITRPGATRQALNGMDWEDVNTVGELRRLLGEDRAGLFWTFVDEDVMDRAGLDEDLHDTDPAVVPDATPLDSGQVWDQAVASNLLGEAPHETPAWEVHQLLPPSIRDLATQSDPSPVNPNVFVTYPLELLDSVVADLRAAGHDVTDVGVWPM</sequence>
<dbReference type="Proteomes" id="UP000264006">
    <property type="component" value="Plasmid pEDY32-46I"/>
</dbReference>
<proteinExistence type="predicted"/>